<dbReference type="Gene3D" id="3.10.580.10">
    <property type="entry name" value="CBS-domain"/>
    <property type="match status" value="2"/>
</dbReference>
<dbReference type="SMART" id="SM00116">
    <property type="entry name" value="CBS"/>
    <property type="match status" value="2"/>
</dbReference>
<name>A0A0D3J7C1_EMIH1</name>
<dbReference type="SUPFAM" id="SSF54631">
    <property type="entry name" value="CBS-domain pair"/>
    <property type="match status" value="1"/>
</dbReference>
<sequence>MAAADPIEETPRRLAAFGVYVSINTGFVLVAALLTVWAPQARGSGLPALKAYLNGVHQRKQWASLPALVAKSIGITLVVATALPLGKEGPMVHIGAMVGAVVSRSKVCGLERFLELRLPRPQREWVGMGAAAGVAAAFNAPLGGILYSFEEVCSSWSANLTWRSFICSVVVVTTLSLFIHFVPLMHSEGFVLGLGSSSHGPSPPINSLAFVWMALLSLAGGILGALYNDLVVRINRRRNSLRLGPFGRVAEVVLLSVAVFSVYFWLPVATACEPCPPSSEAVSCGSGGAHSDDAHASITLHGFDCAAGHYSPMATLMHSGQEGVIKHLLSRHPSATPPFPPLTLGLVLAVYYLLAIASMGIAVPAGNFVPGIIIGGVLGRLTGEVLAGAKVPGSGATDFPGVMALVGATAVLGGMTRMTLTIAVILTEITDDVHLLPTIMLALAISKAIGDRISPSFDDGMIRLMRLPMLEDAPPAVLEPLVARDVMAGPVLTLKEQLLVGDVVQILASNNHNGFPVVGVGGHIVGMLERRQLLVLLQERVWTIGTWALTARTRMRFITSQDGSETAGSRGSRRAGGAVHALLALDPREKERQIDLRPFMDPSPILVGELTPLPRVYRMFNEIGVRHLPVVDKMKRVSGIITRKDLQHESVEKRLEEFWMSKRGGRWACEDSHAAQPSPVGDPQSPRARVVAADTSDEEVEMLQPSNREAEQARLLSCLTADEGDGRKLSSAPASCQPTPQRRAPAPI</sequence>
<keyword evidence="7 10" id="KW-0129">CBS domain</keyword>
<evidence type="ECO:0000256" key="8">
    <source>
        <dbReference type="ARBA" id="ARBA00023136"/>
    </source>
</evidence>
<keyword evidence="8 11" id="KW-0472">Membrane</keyword>
<keyword evidence="15" id="KW-1185">Reference proteome</keyword>
<dbReference type="PaxDb" id="2903-EOD19406"/>
<dbReference type="GeneID" id="17264949"/>
<comment type="similarity">
    <text evidence="11">Belongs to the chloride channel (TC 2.A.49) family.</text>
</comment>
<feature type="transmembrane region" description="Helical" evidence="11">
    <location>
        <begin position="62"/>
        <end position="83"/>
    </location>
</feature>
<reference evidence="15" key="1">
    <citation type="journal article" date="2013" name="Nature">
        <title>Pan genome of the phytoplankton Emiliania underpins its global distribution.</title>
        <authorList>
            <person name="Read B.A."/>
            <person name="Kegel J."/>
            <person name="Klute M.J."/>
            <person name="Kuo A."/>
            <person name="Lefebvre S.C."/>
            <person name="Maumus F."/>
            <person name="Mayer C."/>
            <person name="Miller J."/>
            <person name="Monier A."/>
            <person name="Salamov A."/>
            <person name="Young J."/>
            <person name="Aguilar M."/>
            <person name="Claverie J.M."/>
            <person name="Frickenhaus S."/>
            <person name="Gonzalez K."/>
            <person name="Herman E.K."/>
            <person name="Lin Y.C."/>
            <person name="Napier J."/>
            <person name="Ogata H."/>
            <person name="Sarno A.F."/>
            <person name="Shmutz J."/>
            <person name="Schroeder D."/>
            <person name="de Vargas C."/>
            <person name="Verret F."/>
            <person name="von Dassow P."/>
            <person name="Valentin K."/>
            <person name="Van de Peer Y."/>
            <person name="Wheeler G."/>
            <person name="Dacks J.B."/>
            <person name="Delwiche C.F."/>
            <person name="Dyhrman S.T."/>
            <person name="Glockner G."/>
            <person name="John U."/>
            <person name="Richards T."/>
            <person name="Worden A.Z."/>
            <person name="Zhang X."/>
            <person name="Grigoriev I.V."/>
            <person name="Allen A.E."/>
            <person name="Bidle K."/>
            <person name="Borodovsky M."/>
            <person name="Bowler C."/>
            <person name="Brownlee C."/>
            <person name="Cock J.M."/>
            <person name="Elias M."/>
            <person name="Gladyshev V.N."/>
            <person name="Groth M."/>
            <person name="Guda C."/>
            <person name="Hadaegh A."/>
            <person name="Iglesias-Rodriguez M.D."/>
            <person name="Jenkins J."/>
            <person name="Jones B.M."/>
            <person name="Lawson T."/>
            <person name="Leese F."/>
            <person name="Lindquist E."/>
            <person name="Lobanov A."/>
            <person name="Lomsadze A."/>
            <person name="Malik S.B."/>
            <person name="Marsh M.E."/>
            <person name="Mackinder L."/>
            <person name="Mock T."/>
            <person name="Mueller-Roeber B."/>
            <person name="Pagarete A."/>
            <person name="Parker M."/>
            <person name="Probert I."/>
            <person name="Quesneville H."/>
            <person name="Raines C."/>
            <person name="Rensing S.A."/>
            <person name="Riano-Pachon D.M."/>
            <person name="Richier S."/>
            <person name="Rokitta S."/>
            <person name="Shiraiwa Y."/>
            <person name="Soanes D.M."/>
            <person name="van der Giezen M."/>
            <person name="Wahlund T.M."/>
            <person name="Williams B."/>
            <person name="Wilson W."/>
            <person name="Wolfe G."/>
            <person name="Wurch L.L."/>
        </authorList>
    </citation>
    <scope>NUCLEOTIDE SEQUENCE</scope>
</reference>
<dbReference type="STRING" id="2903.R1E8R4"/>
<evidence type="ECO:0000313" key="14">
    <source>
        <dbReference type="EnsemblProtists" id="EOD19406"/>
    </source>
</evidence>
<dbReference type="SUPFAM" id="SSF81340">
    <property type="entry name" value="Clc chloride channel"/>
    <property type="match status" value="1"/>
</dbReference>
<reference evidence="14" key="2">
    <citation type="submission" date="2024-10" db="UniProtKB">
        <authorList>
            <consortium name="EnsemblProtists"/>
        </authorList>
    </citation>
    <scope>IDENTIFICATION</scope>
</reference>
<evidence type="ECO:0000256" key="12">
    <source>
        <dbReference type="SAM" id="MobiDB-lite"/>
    </source>
</evidence>
<evidence type="ECO:0000256" key="5">
    <source>
        <dbReference type="ARBA" id="ARBA00022989"/>
    </source>
</evidence>
<evidence type="ECO:0000256" key="7">
    <source>
        <dbReference type="ARBA" id="ARBA00023122"/>
    </source>
</evidence>
<keyword evidence="6 11" id="KW-0406">Ion transport</keyword>
<feature type="region of interest" description="Disordered" evidence="12">
    <location>
        <begin position="670"/>
        <end position="748"/>
    </location>
</feature>
<feature type="transmembrane region" description="Helical" evidence="11">
    <location>
        <begin position="161"/>
        <end position="185"/>
    </location>
</feature>
<dbReference type="AlphaFoldDB" id="A0A0D3J7C1"/>
<dbReference type="Pfam" id="PF00571">
    <property type="entry name" value="CBS"/>
    <property type="match status" value="2"/>
</dbReference>
<keyword evidence="4" id="KW-0677">Repeat</keyword>
<dbReference type="InterPro" id="IPR000644">
    <property type="entry name" value="CBS_dom"/>
</dbReference>
<feature type="domain" description="CBS" evidence="13">
    <location>
        <begin position="600"/>
        <end position="657"/>
    </location>
</feature>
<dbReference type="OMA" id="YLIRLKW"/>
<accession>A0A0D3J7C1</accession>
<dbReference type="InterPro" id="IPR001807">
    <property type="entry name" value="ClC"/>
</dbReference>
<feature type="transmembrane region" description="Helical" evidence="11">
    <location>
        <begin position="125"/>
        <end position="149"/>
    </location>
</feature>
<evidence type="ECO:0000256" key="1">
    <source>
        <dbReference type="ARBA" id="ARBA00004141"/>
    </source>
</evidence>
<evidence type="ECO:0000313" key="15">
    <source>
        <dbReference type="Proteomes" id="UP000013827"/>
    </source>
</evidence>
<dbReference type="PROSITE" id="PS51371">
    <property type="entry name" value="CBS"/>
    <property type="match status" value="2"/>
</dbReference>
<evidence type="ECO:0000256" key="4">
    <source>
        <dbReference type="ARBA" id="ARBA00022737"/>
    </source>
</evidence>
<feature type="transmembrane region" description="Helical" evidence="11">
    <location>
        <begin position="205"/>
        <end position="227"/>
    </location>
</feature>
<dbReference type="HOGENOM" id="CLU_003181_4_1_1"/>
<dbReference type="KEGG" id="ehx:EMIHUDRAFT_242839"/>
<dbReference type="RefSeq" id="XP_005771835.1">
    <property type="nucleotide sequence ID" value="XM_005771778.1"/>
</dbReference>
<keyword evidence="2 11" id="KW-0813">Transport</keyword>
<comment type="caution">
    <text evidence="11">Lacks conserved residue(s) required for the propagation of feature annotation.</text>
</comment>
<dbReference type="eggNOG" id="KOG0474">
    <property type="taxonomic scope" value="Eukaryota"/>
</dbReference>
<evidence type="ECO:0000256" key="10">
    <source>
        <dbReference type="PROSITE-ProRule" id="PRU00703"/>
    </source>
</evidence>
<dbReference type="EnsemblProtists" id="EOD19406">
    <property type="protein sequence ID" value="EOD19406"/>
    <property type="gene ID" value="EMIHUDRAFT_242839"/>
</dbReference>
<dbReference type="CDD" id="cd04591">
    <property type="entry name" value="CBS_pair_voltage-gated_CLC_euk_bac"/>
    <property type="match status" value="1"/>
</dbReference>
<organism evidence="14 15">
    <name type="scientific">Emiliania huxleyi (strain CCMP1516)</name>
    <dbReference type="NCBI Taxonomy" id="280463"/>
    <lineage>
        <taxon>Eukaryota</taxon>
        <taxon>Haptista</taxon>
        <taxon>Haptophyta</taxon>
        <taxon>Prymnesiophyceae</taxon>
        <taxon>Isochrysidales</taxon>
        <taxon>Noelaerhabdaceae</taxon>
        <taxon>Emiliania</taxon>
    </lineage>
</organism>
<feature type="transmembrane region" description="Helical" evidence="11">
    <location>
        <begin position="248"/>
        <end position="266"/>
    </location>
</feature>
<evidence type="ECO:0000256" key="9">
    <source>
        <dbReference type="ARBA" id="ARBA00023214"/>
    </source>
</evidence>
<comment type="subcellular location">
    <subcellularLocation>
        <location evidence="1 11">Membrane</location>
        <topology evidence="1 11">Multi-pass membrane protein</topology>
    </subcellularLocation>
</comment>
<keyword evidence="3 11" id="KW-0812">Transmembrane</keyword>
<dbReference type="PRINTS" id="PR00762">
    <property type="entry name" value="CLCHANNEL"/>
</dbReference>
<dbReference type="InterPro" id="IPR046342">
    <property type="entry name" value="CBS_dom_sf"/>
</dbReference>
<dbReference type="InterPro" id="IPR014743">
    <property type="entry name" value="Cl-channel_core"/>
</dbReference>
<keyword evidence="5 11" id="KW-1133">Transmembrane helix</keyword>
<evidence type="ECO:0000256" key="3">
    <source>
        <dbReference type="ARBA" id="ARBA00022692"/>
    </source>
</evidence>
<dbReference type="Gene3D" id="1.10.3080.10">
    <property type="entry name" value="Clc chloride channel"/>
    <property type="match status" value="1"/>
</dbReference>
<dbReference type="InterPro" id="IPR051280">
    <property type="entry name" value="Cl-channel/antiporter"/>
</dbReference>
<evidence type="ECO:0000256" key="2">
    <source>
        <dbReference type="ARBA" id="ARBA00022448"/>
    </source>
</evidence>
<evidence type="ECO:0000259" key="13">
    <source>
        <dbReference type="PROSITE" id="PS51371"/>
    </source>
</evidence>
<dbReference type="GO" id="GO:0005254">
    <property type="term" value="F:chloride channel activity"/>
    <property type="evidence" value="ECO:0007669"/>
    <property type="project" value="UniProtKB-UniRule"/>
</dbReference>
<feature type="domain" description="CBS" evidence="13">
    <location>
        <begin position="487"/>
        <end position="544"/>
    </location>
</feature>
<dbReference type="Pfam" id="PF00654">
    <property type="entry name" value="Voltage_CLC"/>
    <property type="match status" value="1"/>
</dbReference>
<dbReference type="PANTHER" id="PTHR11689:SF136">
    <property type="entry name" value="H(+)_CL(-) EXCHANGE TRANSPORTER 7"/>
    <property type="match status" value="1"/>
</dbReference>
<proteinExistence type="inferred from homology"/>
<dbReference type="GO" id="GO:0016020">
    <property type="term" value="C:membrane"/>
    <property type="evidence" value="ECO:0007669"/>
    <property type="project" value="UniProtKB-SubCell"/>
</dbReference>
<protein>
    <recommendedName>
        <fullName evidence="11">Chloride channel protein</fullName>
    </recommendedName>
</protein>
<feature type="transmembrane region" description="Helical" evidence="11">
    <location>
        <begin position="20"/>
        <end position="41"/>
    </location>
</feature>
<keyword evidence="9 11" id="KW-0868">Chloride</keyword>
<evidence type="ECO:0000256" key="11">
    <source>
        <dbReference type="RuleBase" id="RU361221"/>
    </source>
</evidence>
<dbReference type="Proteomes" id="UP000013827">
    <property type="component" value="Unassembled WGS sequence"/>
</dbReference>
<dbReference type="PANTHER" id="PTHR11689">
    <property type="entry name" value="CHLORIDE CHANNEL PROTEIN CLC FAMILY MEMBER"/>
    <property type="match status" value="1"/>
</dbReference>
<evidence type="ECO:0000256" key="6">
    <source>
        <dbReference type="ARBA" id="ARBA00023065"/>
    </source>
</evidence>